<reference evidence="1 2" key="1">
    <citation type="submission" date="2020-08" db="EMBL/GenBank/DDBJ databases">
        <title>Genomic Encyclopedia of Type Strains, Phase IV (KMG-IV): sequencing the most valuable type-strain genomes for metagenomic binning, comparative biology and taxonomic classification.</title>
        <authorList>
            <person name="Goeker M."/>
        </authorList>
    </citation>
    <scope>NUCLEOTIDE SEQUENCE [LARGE SCALE GENOMIC DNA]</scope>
    <source>
        <strain evidence="1 2">DSM 26718</strain>
    </source>
</reference>
<name>A0A7W9T2A9_9BACT</name>
<dbReference type="EMBL" id="JACHGG010000003">
    <property type="protein sequence ID" value="MBB6059388.1"/>
    <property type="molecule type" value="Genomic_DNA"/>
</dbReference>
<dbReference type="RefSeq" id="WP_183404147.1">
    <property type="nucleotide sequence ID" value="NZ_JACHGG010000003.1"/>
</dbReference>
<evidence type="ECO:0000313" key="2">
    <source>
        <dbReference type="Proteomes" id="UP000532746"/>
    </source>
</evidence>
<dbReference type="Proteomes" id="UP000532746">
    <property type="component" value="Unassembled WGS sequence"/>
</dbReference>
<comment type="caution">
    <text evidence="1">The sequence shown here is derived from an EMBL/GenBank/DDBJ whole genome shotgun (WGS) entry which is preliminary data.</text>
</comment>
<proteinExistence type="predicted"/>
<evidence type="ECO:0000313" key="1">
    <source>
        <dbReference type="EMBL" id="MBB6059388.1"/>
    </source>
</evidence>
<organism evidence="1 2">
    <name type="scientific">Hymenobacter luteus</name>
    <dbReference type="NCBI Taxonomy" id="1411122"/>
    <lineage>
        <taxon>Bacteria</taxon>
        <taxon>Pseudomonadati</taxon>
        <taxon>Bacteroidota</taxon>
        <taxon>Cytophagia</taxon>
        <taxon>Cytophagales</taxon>
        <taxon>Hymenobacteraceae</taxon>
        <taxon>Hymenobacter</taxon>
    </lineage>
</organism>
<keyword evidence="2" id="KW-1185">Reference proteome</keyword>
<accession>A0A7W9T2A9</accession>
<protein>
    <submittedName>
        <fullName evidence="1">Uncharacterized protein</fullName>
    </submittedName>
</protein>
<gene>
    <name evidence="1" type="ORF">HNQ93_002248</name>
</gene>
<dbReference type="AlphaFoldDB" id="A0A7W9T2A9"/>
<sequence>MNISLLHLTFIIALYARPMLSYGQSSSSDKSSGKLHEPIFIINSNIISNGIFTQLDPMSMNTMLVYRDTTKVPPIFKNLASLGIITVNYTRPIVSKSFAEIGIQQGIHGPFGVIINGRKLSPVQISTLRIVPEAIGRLRILPVIPTTSQPIIDIQITEYKPVKNNKPGQVYIR</sequence>